<evidence type="ECO:0000256" key="1">
    <source>
        <dbReference type="SAM" id="Phobius"/>
    </source>
</evidence>
<evidence type="ECO:0000313" key="3">
    <source>
        <dbReference type="Proteomes" id="UP001233999"/>
    </source>
</evidence>
<sequence length="171" mass="19736">PILLTLFYFVVAIGLNLLSCAVILDPFTVSHPIFNANKPKSNWFYSLNKFKMATWPSLGPDQIVVDLHKISGLLAVVLRLIVPRRFPRDCVRHPQGLSASRNYKPQDHGQQPGIFFLLIKVSQITSSNFLTQDKIVLRRFYIQNRFTVYCYERDIFIIIYNKANDLCGFNL</sequence>
<organism evidence="2 3">
    <name type="scientific">Diploptera punctata</name>
    <name type="common">Pacific beetle cockroach</name>
    <dbReference type="NCBI Taxonomy" id="6984"/>
    <lineage>
        <taxon>Eukaryota</taxon>
        <taxon>Metazoa</taxon>
        <taxon>Ecdysozoa</taxon>
        <taxon>Arthropoda</taxon>
        <taxon>Hexapoda</taxon>
        <taxon>Insecta</taxon>
        <taxon>Pterygota</taxon>
        <taxon>Neoptera</taxon>
        <taxon>Polyneoptera</taxon>
        <taxon>Dictyoptera</taxon>
        <taxon>Blattodea</taxon>
        <taxon>Blaberoidea</taxon>
        <taxon>Blaberidae</taxon>
        <taxon>Diplopterinae</taxon>
        <taxon>Diploptera</taxon>
    </lineage>
</organism>
<keyword evidence="1" id="KW-0812">Transmembrane</keyword>
<dbReference type="AlphaFoldDB" id="A0AAD8ENV0"/>
<protein>
    <submittedName>
        <fullName evidence="2">Uncharacterized protein</fullName>
    </submittedName>
</protein>
<comment type="caution">
    <text evidence="2">The sequence shown here is derived from an EMBL/GenBank/DDBJ whole genome shotgun (WGS) entry which is preliminary data.</text>
</comment>
<reference evidence="2" key="1">
    <citation type="journal article" date="2023" name="IScience">
        <title>Live-bearing cockroach genome reveals convergent evolutionary mechanisms linked to viviparity in insects and beyond.</title>
        <authorList>
            <person name="Fouks B."/>
            <person name="Harrison M.C."/>
            <person name="Mikhailova A.A."/>
            <person name="Marchal E."/>
            <person name="English S."/>
            <person name="Carruthers M."/>
            <person name="Jennings E.C."/>
            <person name="Chiamaka E.L."/>
            <person name="Frigard R.A."/>
            <person name="Pippel M."/>
            <person name="Attardo G.M."/>
            <person name="Benoit J.B."/>
            <person name="Bornberg-Bauer E."/>
            <person name="Tobe S.S."/>
        </authorList>
    </citation>
    <scope>NUCLEOTIDE SEQUENCE</scope>
    <source>
        <strain evidence="2">Stay&amp;Tobe</strain>
    </source>
</reference>
<accession>A0AAD8ENV0</accession>
<proteinExistence type="predicted"/>
<gene>
    <name evidence="2" type="ORF">L9F63_011978</name>
</gene>
<reference evidence="2" key="2">
    <citation type="submission" date="2023-05" db="EMBL/GenBank/DDBJ databases">
        <authorList>
            <person name="Fouks B."/>
        </authorList>
    </citation>
    <scope>NUCLEOTIDE SEQUENCE</scope>
    <source>
        <strain evidence="2">Stay&amp;Tobe</strain>
        <tissue evidence="2">Testes</tissue>
    </source>
</reference>
<name>A0AAD8ENV0_DIPPU</name>
<keyword evidence="3" id="KW-1185">Reference proteome</keyword>
<keyword evidence="1" id="KW-1133">Transmembrane helix</keyword>
<evidence type="ECO:0000313" key="2">
    <source>
        <dbReference type="EMBL" id="KAJ9596996.1"/>
    </source>
</evidence>
<feature type="non-terminal residue" evidence="2">
    <location>
        <position position="171"/>
    </location>
</feature>
<feature type="transmembrane region" description="Helical" evidence="1">
    <location>
        <begin position="6"/>
        <end position="24"/>
    </location>
</feature>
<dbReference type="EMBL" id="JASPKZ010001950">
    <property type="protein sequence ID" value="KAJ9596996.1"/>
    <property type="molecule type" value="Genomic_DNA"/>
</dbReference>
<dbReference type="Proteomes" id="UP001233999">
    <property type="component" value="Unassembled WGS sequence"/>
</dbReference>
<keyword evidence="1" id="KW-0472">Membrane</keyword>
<feature type="non-terminal residue" evidence="2">
    <location>
        <position position="1"/>
    </location>
</feature>